<sequence>MMFDPKLYELAYSKIKSKPGNMTKGIVATTLDGMSGEVIDGIIAKLKDNSFRFSAGRRVEIPKPNGKKRPLTIAPPRDKLVQEVMRLILEAIFEPTFSPYSHGFRPVVGTPQGSIISPILANIFLDKLDSFVLQLKQGFDRGNKPKINSVWSRYQNKKMRAKDLQTKLKVHKLLLSVPSRDPLDRIRGSKEDATSILDQIRNFLASELKLELSLDKTVITNAKSEKALFLGTRIGRARHTSFSRGKDGNLKRNGKIIRLEAPLERIKKKLKETNFMESNLPAPRFL</sequence>
<organism evidence="2 3">
    <name type="scientific">Erysiphe neolycopersici</name>
    <dbReference type="NCBI Taxonomy" id="212602"/>
    <lineage>
        <taxon>Eukaryota</taxon>
        <taxon>Fungi</taxon>
        <taxon>Dikarya</taxon>
        <taxon>Ascomycota</taxon>
        <taxon>Pezizomycotina</taxon>
        <taxon>Leotiomycetes</taxon>
        <taxon>Erysiphales</taxon>
        <taxon>Erysiphaceae</taxon>
        <taxon>Erysiphe</taxon>
    </lineage>
</organism>
<keyword evidence="3" id="KW-1185">Reference proteome</keyword>
<dbReference type="EMBL" id="MCFK01007384">
    <property type="protein sequence ID" value="RKF57471.1"/>
    <property type="molecule type" value="Genomic_DNA"/>
</dbReference>
<protein>
    <submittedName>
        <fullName evidence="2">Putative 91 kDa protein in cob intron</fullName>
    </submittedName>
</protein>
<dbReference type="AlphaFoldDB" id="A0A420HJ72"/>
<dbReference type="InterPro" id="IPR043502">
    <property type="entry name" value="DNA/RNA_pol_sf"/>
</dbReference>
<dbReference type="PANTHER" id="PTHR34047">
    <property type="entry name" value="NUCLEAR INTRON MATURASE 1, MITOCHONDRIAL-RELATED"/>
    <property type="match status" value="1"/>
</dbReference>
<evidence type="ECO:0000313" key="2">
    <source>
        <dbReference type="EMBL" id="RKF57471.1"/>
    </source>
</evidence>
<reference evidence="2 3" key="1">
    <citation type="journal article" date="2018" name="BMC Genomics">
        <title>Comparative genome analyses reveal sequence features reflecting distinct modes of host-adaptation between dicot and monocot powdery mildew.</title>
        <authorList>
            <person name="Wu Y."/>
            <person name="Ma X."/>
            <person name="Pan Z."/>
            <person name="Kale S.D."/>
            <person name="Song Y."/>
            <person name="King H."/>
            <person name="Zhang Q."/>
            <person name="Presley C."/>
            <person name="Deng X."/>
            <person name="Wei C.I."/>
            <person name="Xiao S."/>
        </authorList>
    </citation>
    <scope>NUCLEOTIDE SEQUENCE [LARGE SCALE GENOMIC DNA]</scope>
    <source>
        <strain evidence="2">UMSG2</strain>
    </source>
</reference>
<accession>A0A420HJ72</accession>
<dbReference type="PANTHER" id="PTHR34047:SF8">
    <property type="entry name" value="PROTEIN YKFC"/>
    <property type="match status" value="1"/>
</dbReference>
<feature type="domain" description="Reverse transcriptase" evidence="1">
    <location>
        <begin position="1"/>
        <end position="234"/>
    </location>
</feature>
<dbReference type="STRING" id="212602.A0A420HJ72"/>
<comment type="caution">
    <text evidence="2">The sequence shown here is derived from an EMBL/GenBank/DDBJ whole genome shotgun (WGS) entry which is preliminary data.</text>
</comment>
<evidence type="ECO:0000259" key="1">
    <source>
        <dbReference type="PROSITE" id="PS50878"/>
    </source>
</evidence>
<name>A0A420HJ72_9PEZI</name>
<gene>
    <name evidence="2" type="ORF">OnM2_073004</name>
</gene>
<dbReference type="PROSITE" id="PS50878">
    <property type="entry name" value="RT_POL"/>
    <property type="match status" value="1"/>
</dbReference>
<dbReference type="InterPro" id="IPR000477">
    <property type="entry name" value="RT_dom"/>
</dbReference>
<dbReference type="OrthoDB" id="5428681at2759"/>
<proteinExistence type="predicted"/>
<evidence type="ECO:0000313" key="3">
    <source>
        <dbReference type="Proteomes" id="UP000286134"/>
    </source>
</evidence>
<dbReference type="SUPFAM" id="SSF56672">
    <property type="entry name" value="DNA/RNA polymerases"/>
    <property type="match status" value="1"/>
</dbReference>
<dbReference type="Proteomes" id="UP000286134">
    <property type="component" value="Unassembled WGS sequence"/>
</dbReference>
<dbReference type="CDD" id="cd01651">
    <property type="entry name" value="RT_G2_intron"/>
    <property type="match status" value="1"/>
</dbReference>
<dbReference type="InterPro" id="IPR051083">
    <property type="entry name" value="GrpII_Intron_Splice-Mob/Def"/>
</dbReference>